<dbReference type="EMBL" id="LYVJ01000001">
    <property type="protein sequence ID" value="OBU70414.1"/>
    <property type="molecule type" value="Genomic_DNA"/>
</dbReference>
<proteinExistence type="predicted"/>
<dbReference type="GO" id="GO:0003677">
    <property type="term" value="F:DNA binding"/>
    <property type="evidence" value="ECO:0007669"/>
    <property type="project" value="InterPro"/>
</dbReference>
<dbReference type="SUPFAM" id="SSF47413">
    <property type="entry name" value="lambda repressor-like DNA-binding domains"/>
    <property type="match status" value="1"/>
</dbReference>
<dbReference type="Proteomes" id="UP000092256">
    <property type="component" value="Unassembled WGS sequence"/>
</dbReference>
<evidence type="ECO:0000313" key="3">
    <source>
        <dbReference type="Proteomes" id="UP000092256"/>
    </source>
</evidence>
<dbReference type="InterPro" id="IPR010982">
    <property type="entry name" value="Lambda_DNA-bd_dom_sf"/>
</dbReference>
<sequence>MTKAATGPFGQWLRQWRKDNRYSLSKFAQLSGVSPVAVFELEHGKSFNPRLTTLMAISKATGIAFTKVSLLAATQKLQEADAHG</sequence>
<feature type="domain" description="HTH cro/C1-type" evidence="1">
    <location>
        <begin position="13"/>
        <end position="68"/>
    </location>
</feature>
<name>A0A1A6Y6A5_STEMA</name>
<accession>A0A1A6Y6A5</accession>
<dbReference type="Gene3D" id="1.10.260.40">
    <property type="entry name" value="lambda repressor-like DNA-binding domains"/>
    <property type="match status" value="1"/>
</dbReference>
<dbReference type="InterPro" id="IPR001387">
    <property type="entry name" value="Cro/C1-type_HTH"/>
</dbReference>
<evidence type="ECO:0000259" key="1">
    <source>
        <dbReference type="PROSITE" id="PS50943"/>
    </source>
</evidence>
<dbReference type="RefSeq" id="WP_065197413.1">
    <property type="nucleotide sequence ID" value="NZ_LYVJ01000001.1"/>
</dbReference>
<comment type="caution">
    <text evidence="2">The sequence shown here is derived from an EMBL/GenBank/DDBJ whole genome shotgun (WGS) entry which is preliminary data.</text>
</comment>
<organism evidence="2 3">
    <name type="scientific">Stenotrophomonas maltophilia</name>
    <name type="common">Pseudomonas maltophilia</name>
    <name type="synonym">Xanthomonas maltophilia</name>
    <dbReference type="NCBI Taxonomy" id="40324"/>
    <lineage>
        <taxon>Bacteria</taxon>
        <taxon>Pseudomonadati</taxon>
        <taxon>Pseudomonadota</taxon>
        <taxon>Gammaproteobacteria</taxon>
        <taxon>Lysobacterales</taxon>
        <taxon>Lysobacteraceae</taxon>
        <taxon>Stenotrophomonas</taxon>
        <taxon>Stenotrophomonas maltophilia group</taxon>
    </lineage>
</organism>
<reference evidence="2 3" key="1">
    <citation type="submission" date="2016-05" db="EMBL/GenBank/DDBJ databases">
        <title>Draft Genome Sequences of Stenotrophomonas maltophilia Strains Sm32COP, Sm41DVV, Sm46PAILV, SmF3, SmF22, SmSOFb1 and SmCVFa1, Isolated from Different Manures, in France.</title>
        <authorList>
            <person name="Nazaret S."/>
            <person name="Bodilis J."/>
        </authorList>
    </citation>
    <scope>NUCLEOTIDE SEQUENCE [LARGE SCALE GENOMIC DNA]</scope>
    <source>
        <strain evidence="2 3">Sm46PAILV</strain>
    </source>
</reference>
<dbReference type="Pfam" id="PF01381">
    <property type="entry name" value="HTH_3"/>
    <property type="match status" value="1"/>
</dbReference>
<dbReference type="OrthoDB" id="4629244at2"/>
<gene>
    <name evidence="2" type="ORF">A9K58_00230</name>
</gene>
<dbReference type="AlphaFoldDB" id="A0A1A6Y6A5"/>
<evidence type="ECO:0000313" key="2">
    <source>
        <dbReference type="EMBL" id="OBU70414.1"/>
    </source>
</evidence>
<dbReference type="SMART" id="SM00530">
    <property type="entry name" value="HTH_XRE"/>
    <property type="match status" value="1"/>
</dbReference>
<protein>
    <recommendedName>
        <fullName evidence="1">HTH cro/C1-type domain-containing protein</fullName>
    </recommendedName>
</protein>
<dbReference type="CDD" id="cd00093">
    <property type="entry name" value="HTH_XRE"/>
    <property type="match status" value="1"/>
</dbReference>
<dbReference type="PROSITE" id="PS50943">
    <property type="entry name" value="HTH_CROC1"/>
    <property type="match status" value="1"/>
</dbReference>